<reference evidence="1" key="2">
    <citation type="submission" date="2021-04" db="EMBL/GenBank/DDBJ databases">
        <authorList>
            <person name="Gilroy R."/>
        </authorList>
    </citation>
    <scope>NUCLEOTIDE SEQUENCE</scope>
    <source>
        <strain evidence="1">ChiHcolR34-3080</strain>
    </source>
</reference>
<sequence length="102" mass="11500">MSYKPKMTYKGKPLVRKDNELYYGWMTDPYVLYLQILSTAPVDGAEMPDKVQVTLLSTDLSKPIKERTARQSVRHGLYNALDIGSIWLEKAITAAKAPAPKN</sequence>
<comment type="caution">
    <text evidence="1">The sequence shown here is derived from an EMBL/GenBank/DDBJ whole genome shotgun (WGS) entry which is preliminary data.</text>
</comment>
<protein>
    <submittedName>
        <fullName evidence="1">Uncharacterized protein</fullName>
    </submittedName>
</protein>
<reference evidence="1" key="1">
    <citation type="journal article" date="2021" name="PeerJ">
        <title>Extensive microbial diversity within the chicken gut microbiome revealed by metagenomics and culture.</title>
        <authorList>
            <person name="Gilroy R."/>
            <person name="Ravi A."/>
            <person name="Getino M."/>
            <person name="Pursley I."/>
            <person name="Horton D.L."/>
            <person name="Alikhan N.F."/>
            <person name="Baker D."/>
            <person name="Gharbi K."/>
            <person name="Hall N."/>
            <person name="Watson M."/>
            <person name="Adriaenssens E.M."/>
            <person name="Foster-Nyarko E."/>
            <person name="Jarju S."/>
            <person name="Secka A."/>
            <person name="Antonio M."/>
            <person name="Oren A."/>
            <person name="Chaudhuri R.R."/>
            <person name="La Ragione R."/>
            <person name="Hildebrand F."/>
            <person name="Pallen M.J."/>
        </authorList>
    </citation>
    <scope>NUCLEOTIDE SEQUENCE</scope>
    <source>
        <strain evidence="1">ChiHcolR34-3080</strain>
    </source>
</reference>
<proteinExistence type="predicted"/>
<evidence type="ECO:0000313" key="2">
    <source>
        <dbReference type="Proteomes" id="UP000823933"/>
    </source>
</evidence>
<dbReference type="EMBL" id="DXHQ01000086">
    <property type="protein sequence ID" value="HIW09249.1"/>
    <property type="molecule type" value="Genomic_DNA"/>
</dbReference>
<name>A0A9D1QAX3_9FIRM</name>
<gene>
    <name evidence="1" type="ORF">H9890_07615</name>
</gene>
<dbReference type="AlphaFoldDB" id="A0A9D1QAX3"/>
<accession>A0A9D1QAX3</accession>
<organism evidence="1 2">
    <name type="scientific">Candidatus Faecalibacterium intestinigallinarum</name>
    <dbReference type="NCBI Taxonomy" id="2838581"/>
    <lineage>
        <taxon>Bacteria</taxon>
        <taxon>Bacillati</taxon>
        <taxon>Bacillota</taxon>
        <taxon>Clostridia</taxon>
        <taxon>Eubacteriales</taxon>
        <taxon>Oscillospiraceae</taxon>
        <taxon>Faecalibacterium</taxon>
    </lineage>
</organism>
<evidence type="ECO:0000313" key="1">
    <source>
        <dbReference type="EMBL" id="HIW09249.1"/>
    </source>
</evidence>
<dbReference type="Proteomes" id="UP000823933">
    <property type="component" value="Unassembled WGS sequence"/>
</dbReference>